<evidence type="ECO:0000313" key="12">
    <source>
        <dbReference type="EMBL" id="KIO27141.1"/>
    </source>
</evidence>
<keyword evidence="7 9" id="KW-0408">Iron</keyword>
<keyword evidence="11" id="KW-0472">Membrane</keyword>
<keyword evidence="5 9" id="KW-0479">Metal-binding</keyword>
<dbReference type="InterPro" id="IPR002401">
    <property type="entry name" value="Cyt_P450_E_grp-I"/>
</dbReference>
<keyword evidence="6 10" id="KW-0560">Oxidoreductase</keyword>
<dbReference type="InterPro" id="IPR001128">
    <property type="entry name" value="Cyt_P450"/>
</dbReference>
<dbReference type="SUPFAM" id="SSF48264">
    <property type="entry name" value="Cytochrome P450"/>
    <property type="match status" value="1"/>
</dbReference>
<dbReference type="Pfam" id="PF00067">
    <property type="entry name" value="p450"/>
    <property type="match status" value="1"/>
</dbReference>
<dbReference type="InterPro" id="IPR050121">
    <property type="entry name" value="Cytochrome_P450_monoxygenase"/>
</dbReference>
<evidence type="ECO:0000256" key="2">
    <source>
        <dbReference type="ARBA" id="ARBA00005179"/>
    </source>
</evidence>
<keyword evidence="11" id="KW-0812">Transmembrane</keyword>
<sequence>MSLLSILLDPFLGPLIAFGIIAVAHGVPFFVDRFGYRKDGIPGPFLAKLSDFWLARQAARGNRSEAVHEEHKKHGSFVRIAPNHISISDPDALQVIYAHGNGTLKTEFYDAFVSIRRGLFNTRDRAEHTRKRKVISHIFSPKNVQDFEPNIRSAMAKLFLQLDKIVSAPEGTRSYLGTNYFRKKNNRAFLDILPWFNYVAFDIIGDLVFGEPFGMIDAARDMAAVAKGGDQSGAEVTYIPAIRILNERGDFSATLGTIPPWARPYVKKLPWFQKGDKACQNLAGLAIAAVNRRLNNPTDRVDLLTRLQQGKDDNGQPLGKEELTAEALTQLIAGSDTTSNSSCAIIYYLARSPRALSKLQKELDEALGESTEIPWFEQLKKLPYLEACINEALRLHSTSSLGLPRTVPAGGLTVCGKFFPEGAILSVPSYTLHRREDVWGNDAEEYRPERWLEIDQNMLQKAFNPFSFGPRACVGRNLASMELLVIIASFVRKYDVVLEYPRDQLETREGFLRKPLGCAVGLKQRQ</sequence>
<dbReference type="HOGENOM" id="CLU_001570_14_0_1"/>
<evidence type="ECO:0000256" key="6">
    <source>
        <dbReference type="ARBA" id="ARBA00023002"/>
    </source>
</evidence>
<dbReference type="PANTHER" id="PTHR24305:SF29">
    <property type="entry name" value="BENZOATE-PARA-HYDROXYLASE"/>
    <property type="match status" value="1"/>
</dbReference>
<dbReference type="AlphaFoldDB" id="A0A0C3QJA3"/>
<keyword evidence="11" id="KW-1133">Transmembrane helix</keyword>
<dbReference type="Gene3D" id="1.10.630.10">
    <property type="entry name" value="Cytochrome P450"/>
    <property type="match status" value="1"/>
</dbReference>
<evidence type="ECO:0000256" key="5">
    <source>
        <dbReference type="ARBA" id="ARBA00022723"/>
    </source>
</evidence>
<reference evidence="13" key="2">
    <citation type="submission" date="2015-01" db="EMBL/GenBank/DDBJ databases">
        <title>Evolutionary Origins and Diversification of the Mycorrhizal Mutualists.</title>
        <authorList>
            <consortium name="DOE Joint Genome Institute"/>
            <consortium name="Mycorrhizal Genomics Consortium"/>
            <person name="Kohler A."/>
            <person name="Kuo A."/>
            <person name="Nagy L.G."/>
            <person name="Floudas D."/>
            <person name="Copeland A."/>
            <person name="Barry K.W."/>
            <person name="Cichocki N."/>
            <person name="Veneault-Fourrey C."/>
            <person name="LaButti K."/>
            <person name="Lindquist E.A."/>
            <person name="Lipzen A."/>
            <person name="Lundell T."/>
            <person name="Morin E."/>
            <person name="Murat C."/>
            <person name="Riley R."/>
            <person name="Ohm R."/>
            <person name="Sun H."/>
            <person name="Tunlid A."/>
            <person name="Henrissat B."/>
            <person name="Grigoriev I.V."/>
            <person name="Hibbett D.S."/>
            <person name="Martin F."/>
        </authorList>
    </citation>
    <scope>NUCLEOTIDE SEQUENCE [LARGE SCALE GENOMIC DNA]</scope>
    <source>
        <strain evidence="13">MUT 4182</strain>
    </source>
</reference>
<evidence type="ECO:0000313" key="13">
    <source>
        <dbReference type="Proteomes" id="UP000054248"/>
    </source>
</evidence>
<keyword evidence="8 10" id="KW-0503">Monooxygenase</keyword>
<dbReference type="InterPro" id="IPR036396">
    <property type="entry name" value="Cyt_P450_sf"/>
</dbReference>
<gene>
    <name evidence="12" type="ORF">M407DRAFT_14954</name>
</gene>
<evidence type="ECO:0008006" key="14">
    <source>
        <dbReference type="Google" id="ProtNLM"/>
    </source>
</evidence>
<protein>
    <recommendedName>
        <fullName evidence="14">Benzoate 4-monooxygenase</fullName>
    </recommendedName>
</protein>
<dbReference type="InterPro" id="IPR017972">
    <property type="entry name" value="Cyt_P450_CS"/>
</dbReference>
<dbReference type="Proteomes" id="UP000054248">
    <property type="component" value="Unassembled WGS sequence"/>
</dbReference>
<comment type="cofactor">
    <cofactor evidence="1 9">
        <name>heme</name>
        <dbReference type="ChEBI" id="CHEBI:30413"/>
    </cofactor>
</comment>
<evidence type="ECO:0000256" key="10">
    <source>
        <dbReference type="RuleBase" id="RU000461"/>
    </source>
</evidence>
<proteinExistence type="inferred from homology"/>
<organism evidence="12 13">
    <name type="scientific">Tulasnella calospora MUT 4182</name>
    <dbReference type="NCBI Taxonomy" id="1051891"/>
    <lineage>
        <taxon>Eukaryota</taxon>
        <taxon>Fungi</taxon>
        <taxon>Dikarya</taxon>
        <taxon>Basidiomycota</taxon>
        <taxon>Agaricomycotina</taxon>
        <taxon>Agaricomycetes</taxon>
        <taxon>Cantharellales</taxon>
        <taxon>Tulasnellaceae</taxon>
        <taxon>Tulasnella</taxon>
    </lineage>
</organism>
<comment type="similarity">
    <text evidence="3 10">Belongs to the cytochrome P450 family.</text>
</comment>
<dbReference type="PRINTS" id="PR00463">
    <property type="entry name" value="EP450I"/>
</dbReference>
<dbReference type="OrthoDB" id="1470350at2759"/>
<dbReference type="GO" id="GO:0005506">
    <property type="term" value="F:iron ion binding"/>
    <property type="evidence" value="ECO:0007669"/>
    <property type="project" value="InterPro"/>
</dbReference>
<dbReference type="EMBL" id="KN823014">
    <property type="protein sequence ID" value="KIO27141.1"/>
    <property type="molecule type" value="Genomic_DNA"/>
</dbReference>
<dbReference type="PRINTS" id="PR00385">
    <property type="entry name" value="P450"/>
</dbReference>
<dbReference type="PANTHER" id="PTHR24305">
    <property type="entry name" value="CYTOCHROME P450"/>
    <property type="match status" value="1"/>
</dbReference>
<evidence type="ECO:0000256" key="11">
    <source>
        <dbReference type="SAM" id="Phobius"/>
    </source>
</evidence>
<keyword evidence="13" id="KW-1185">Reference proteome</keyword>
<evidence type="ECO:0000256" key="8">
    <source>
        <dbReference type="ARBA" id="ARBA00023033"/>
    </source>
</evidence>
<dbReference type="PROSITE" id="PS00086">
    <property type="entry name" value="CYTOCHROME_P450"/>
    <property type="match status" value="1"/>
</dbReference>
<evidence type="ECO:0000256" key="1">
    <source>
        <dbReference type="ARBA" id="ARBA00001971"/>
    </source>
</evidence>
<feature type="binding site" description="axial binding residue" evidence="9">
    <location>
        <position position="473"/>
    </location>
    <ligand>
        <name>heme</name>
        <dbReference type="ChEBI" id="CHEBI:30413"/>
    </ligand>
    <ligandPart>
        <name>Fe</name>
        <dbReference type="ChEBI" id="CHEBI:18248"/>
    </ligandPart>
</feature>
<reference evidence="12 13" key="1">
    <citation type="submission" date="2014-04" db="EMBL/GenBank/DDBJ databases">
        <authorList>
            <consortium name="DOE Joint Genome Institute"/>
            <person name="Kuo A."/>
            <person name="Girlanda M."/>
            <person name="Perotto S."/>
            <person name="Kohler A."/>
            <person name="Nagy L.G."/>
            <person name="Floudas D."/>
            <person name="Copeland A."/>
            <person name="Barry K.W."/>
            <person name="Cichocki N."/>
            <person name="Veneault-Fourrey C."/>
            <person name="LaButti K."/>
            <person name="Lindquist E.A."/>
            <person name="Lipzen A."/>
            <person name="Lundell T."/>
            <person name="Morin E."/>
            <person name="Murat C."/>
            <person name="Sun H."/>
            <person name="Tunlid A."/>
            <person name="Henrissat B."/>
            <person name="Grigoriev I.V."/>
            <person name="Hibbett D.S."/>
            <person name="Martin F."/>
            <person name="Nordberg H.P."/>
            <person name="Cantor M.N."/>
            <person name="Hua S.X."/>
        </authorList>
    </citation>
    <scope>NUCLEOTIDE SEQUENCE [LARGE SCALE GENOMIC DNA]</scope>
    <source>
        <strain evidence="12 13">MUT 4182</strain>
    </source>
</reference>
<evidence type="ECO:0000256" key="9">
    <source>
        <dbReference type="PIRSR" id="PIRSR602401-1"/>
    </source>
</evidence>
<evidence type="ECO:0000256" key="3">
    <source>
        <dbReference type="ARBA" id="ARBA00010617"/>
    </source>
</evidence>
<feature type="transmembrane region" description="Helical" evidence="11">
    <location>
        <begin position="12"/>
        <end position="31"/>
    </location>
</feature>
<keyword evidence="4 9" id="KW-0349">Heme</keyword>
<evidence type="ECO:0000256" key="4">
    <source>
        <dbReference type="ARBA" id="ARBA00022617"/>
    </source>
</evidence>
<dbReference type="GO" id="GO:0004497">
    <property type="term" value="F:monooxygenase activity"/>
    <property type="evidence" value="ECO:0007669"/>
    <property type="project" value="UniProtKB-KW"/>
</dbReference>
<accession>A0A0C3QJA3</accession>
<evidence type="ECO:0000256" key="7">
    <source>
        <dbReference type="ARBA" id="ARBA00023004"/>
    </source>
</evidence>
<dbReference type="GO" id="GO:0016705">
    <property type="term" value="F:oxidoreductase activity, acting on paired donors, with incorporation or reduction of molecular oxygen"/>
    <property type="evidence" value="ECO:0007669"/>
    <property type="project" value="InterPro"/>
</dbReference>
<name>A0A0C3QJA3_9AGAM</name>
<dbReference type="STRING" id="1051891.A0A0C3QJA3"/>
<dbReference type="CDD" id="cd11061">
    <property type="entry name" value="CYP67-like"/>
    <property type="match status" value="1"/>
</dbReference>
<comment type="pathway">
    <text evidence="2">Secondary metabolite biosynthesis.</text>
</comment>
<dbReference type="GO" id="GO:0020037">
    <property type="term" value="F:heme binding"/>
    <property type="evidence" value="ECO:0007669"/>
    <property type="project" value="InterPro"/>
</dbReference>